<accession>A0ACC0A8W3</accession>
<reference evidence="2" key="1">
    <citation type="journal article" date="2023" name="Nat. Plants">
        <title>Single-cell RNA sequencing provides a high-resolution roadmap for understanding the multicellular compartmentation of specialized metabolism.</title>
        <authorList>
            <person name="Sun S."/>
            <person name="Shen X."/>
            <person name="Li Y."/>
            <person name="Li Y."/>
            <person name="Wang S."/>
            <person name="Li R."/>
            <person name="Zhang H."/>
            <person name="Shen G."/>
            <person name="Guo B."/>
            <person name="Wei J."/>
            <person name="Xu J."/>
            <person name="St-Pierre B."/>
            <person name="Chen S."/>
            <person name="Sun C."/>
        </authorList>
    </citation>
    <scope>NUCLEOTIDE SEQUENCE [LARGE SCALE GENOMIC DNA]</scope>
</reference>
<protein>
    <submittedName>
        <fullName evidence="1">Uncharacterized protein</fullName>
    </submittedName>
</protein>
<comment type="caution">
    <text evidence="1">The sequence shown here is derived from an EMBL/GenBank/DDBJ whole genome shotgun (WGS) entry which is preliminary data.</text>
</comment>
<name>A0ACC0A8W3_CATRO</name>
<gene>
    <name evidence="1" type="ORF">M9H77_26151</name>
</gene>
<keyword evidence="2" id="KW-1185">Reference proteome</keyword>
<evidence type="ECO:0000313" key="1">
    <source>
        <dbReference type="EMBL" id="KAI5657358.1"/>
    </source>
</evidence>
<evidence type="ECO:0000313" key="2">
    <source>
        <dbReference type="Proteomes" id="UP001060085"/>
    </source>
</evidence>
<dbReference type="EMBL" id="CM044706">
    <property type="protein sequence ID" value="KAI5657358.1"/>
    <property type="molecule type" value="Genomic_DNA"/>
</dbReference>
<proteinExistence type="predicted"/>
<sequence length="257" mass="29301">MRCLRVHNRDVEIREEDVERILGLKRGNIDISNLVLHIKRTQSYARSNVSGCIVLLMFVYLERFLPVGEGVKPLEKRLLPRIRDLSEDKINTRNVEMVEILACPKETALVVIHKRLEIIDNGMMEIREDMKRLRIKIVEKLKNVEDNKKMMMKEIFKVFGNKVVGKSKASDDIVIEDAKVEVDLERHGDGVNEGGDVIGSVVGISSPVPPVQANKVEKNVEVYVDGCNEVGDTINVIPRTPPLGQFRLVRYPRAFRH</sequence>
<dbReference type="Proteomes" id="UP001060085">
    <property type="component" value="Linkage Group LG06"/>
</dbReference>
<organism evidence="1 2">
    <name type="scientific">Catharanthus roseus</name>
    <name type="common">Madagascar periwinkle</name>
    <name type="synonym">Vinca rosea</name>
    <dbReference type="NCBI Taxonomy" id="4058"/>
    <lineage>
        <taxon>Eukaryota</taxon>
        <taxon>Viridiplantae</taxon>
        <taxon>Streptophyta</taxon>
        <taxon>Embryophyta</taxon>
        <taxon>Tracheophyta</taxon>
        <taxon>Spermatophyta</taxon>
        <taxon>Magnoliopsida</taxon>
        <taxon>eudicotyledons</taxon>
        <taxon>Gunneridae</taxon>
        <taxon>Pentapetalae</taxon>
        <taxon>asterids</taxon>
        <taxon>lamiids</taxon>
        <taxon>Gentianales</taxon>
        <taxon>Apocynaceae</taxon>
        <taxon>Rauvolfioideae</taxon>
        <taxon>Vinceae</taxon>
        <taxon>Catharanthinae</taxon>
        <taxon>Catharanthus</taxon>
    </lineage>
</organism>